<accession>A0ABY4UZK6</accession>
<protein>
    <submittedName>
        <fullName evidence="1">Uncharacterized protein</fullName>
    </submittedName>
</protein>
<dbReference type="RefSeq" id="WP_006124525.1">
    <property type="nucleotide sequence ID" value="NZ_CP098609.1"/>
</dbReference>
<sequence length="151" mass="16055">MSAQPIESNPPDPFGAMSDNRLAVQSVIDRLGLPAPTLVARPESVHITLADVDDLGRWMYALGGDVRRGVEISGASLWTLHTQTPVRPDGSTVQIRAHVPVVSGEDVLAELRPVGDVRYCAADLGGGYTCRRHSSHIGDCEPTPDPPAVAL</sequence>
<dbReference type="EMBL" id="CP098609">
    <property type="protein sequence ID" value="USC49738.1"/>
    <property type="molecule type" value="Genomic_DNA"/>
</dbReference>
<reference evidence="1" key="1">
    <citation type="submission" date="2021-08" db="EMBL/GenBank/DDBJ databases">
        <title>DNA methylation of m4C regulates biosynthesis of daptomycin in Streptomyces roseosporus L30.</title>
        <authorList>
            <person name="Fang J.-L."/>
        </authorList>
    </citation>
    <scope>NUCLEOTIDE SEQUENCE</scope>
    <source>
        <strain evidence="1">L30</strain>
    </source>
</reference>
<proteinExistence type="predicted"/>
<name>A0ABY4UZK6_STRFL</name>
<evidence type="ECO:0000313" key="2">
    <source>
        <dbReference type="Proteomes" id="UP001056079"/>
    </source>
</evidence>
<gene>
    <name evidence="1" type="ORF">K7395_24945</name>
</gene>
<dbReference type="Proteomes" id="UP001056079">
    <property type="component" value="Chromosome"/>
</dbReference>
<organism evidence="1 2">
    <name type="scientific">Streptomyces filamentosus</name>
    <name type="common">Streptomyces roseosporus</name>
    <dbReference type="NCBI Taxonomy" id="67294"/>
    <lineage>
        <taxon>Bacteria</taxon>
        <taxon>Bacillati</taxon>
        <taxon>Actinomycetota</taxon>
        <taxon>Actinomycetes</taxon>
        <taxon>Kitasatosporales</taxon>
        <taxon>Streptomycetaceae</taxon>
        <taxon>Streptomyces</taxon>
    </lineage>
</organism>
<keyword evidence="2" id="KW-1185">Reference proteome</keyword>
<evidence type="ECO:0000313" key="1">
    <source>
        <dbReference type="EMBL" id="USC49738.1"/>
    </source>
</evidence>